<keyword evidence="1" id="KW-0378">Hydrolase</keyword>
<comment type="caution">
    <text evidence="1">The sequence shown here is derived from an EMBL/GenBank/DDBJ whole genome shotgun (WGS) entry which is preliminary data.</text>
</comment>
<keyword evidence="1" id="KW-0540">Nuclease</keyword>
<dbReference type="CDD" id="cd10283">
    <property type="entry name" value="MnuA_DNase1-like"/>
    <property type="match status" value="1"/>
</dbReference>
<organism evidence="1 2">
    <name type="scientific">Agaribacillus aureus</name>
    <dbReference type="NCBI Taxonomy" id="3051825"/>
    <lineage>
        <taxon>Bacteria</taxon>
        <taxon>Pseudomonadati</taxon>
        <taxon>Bacteroidota</taxon>
        <taxon>Cytophagia</taxon>
        <taxon>Cytophagales</taxon>
        <taxon>Splendidivirgaceae</taxon>
        <taxon>Agaribacillus</taxon>
    </lineage>
</organism>
<dbReference type="Gene3D" id="3.60.10.10">
    <property type="entry name" value="Endonuclease/exonuclease/phosphatase"/>
    <property type="match status" value="2"/>
</dbReference>
<dbReference type="RefSeq" id="WP_346760143.1">
    <property type="nucleotide sequence ID" value="NZ_JAUJEB010000005.1"/>
</dbReference>
<dbReference type="SUPFAM" id="SSF56219">
    <property type="entry name" value="DNase I-like"/>
    <property type="match status" value="1"/>
</dbReference>
<dbReference type="Proteomes" id="UP001172083">
    <property type="component" value="Unassembled WGS sequence"/>
</dbReference>
<proteinExistence type="predicted"/>
<sequence length="461" mass="51976">MPFYVSLKIKDTDNAVLRLKKQRVSANLLKLRSALINHFSASGSETDVRKSVRVATWNLREFGGSKFEGRDFESIYYIAEIISHFDLVALQEVRADLTEFLNLKRILGPDWDYVATDVTDGRAGNGERMIFLYNQRYVRFTNIAGELTLQEGGKIRAAFGERINLQNNISIRIPDDAPNLSGVYDARLKSVRGGGKKLASDLEIELPEHTTLDLPEGSSVVLKKNTVVTSPGRGKASVDISRVIFGDEYALRFPQDTFDDSLRQFARTPYLLSFQSGWLKLNLCTVHIYYGDASDENKLEQRRSEIEQLTAALAKKAKGEFSMDDNSFLGVLGDFNIVGEGHPTMEALESSGFVIPKELKSIPGSNVARDKAYDQIAFWKPPRQTGYAKLDVLAANIFDFFEHIFTLSDEATYRSEVGNGLKSQTSYKTWRTYKMSDHLPMWIELRTDFGREYLEAMESGA</sequence>
<protein>
    <submittedName>
        <fullName evidence="1">Endonuclease/exonuclease/phosphatase family protein</fullName>
    </submittedName>
</protein>
<evidence type="ECO:0000313" key="1">
    <source>
        <dbReference type="EMBL" id="MDN5214805.1"/>
    </source>
</evidence>
<dbReference type="EMBL" id="JAUJEB010000005">
    <property type="protein sequence ID" value="MDN5214805.1"/>
    <property type="molecule type" value="Genomic_DNA"/>
</dbReference>
<accession>A0ABT8LDH3</accession>
<evidence type="ECO:0000313" key="2">
    <source>
        <dbReference type="Proteomes" id="UP001172083"/>
    </source>
</evidence>
<dbReference type="GO" id="GO:0004519">
    <property type="term" value="F:endonuclease activity"/>
    <property type="evidence" value="ECO:0007669"/>
    <property type="project" value="UniProtKB-KW"/>
</dbReference>
<gene>
    <name evidence="1" type="ORF">QQ020_22185</name>
</gene>
<name>A0ABT8LDH3_9BACT</name>
<reference evidence="1" key="1">
    <citation type="submission" date="2023-06" db="EMBL/GenBank/DDBJ databases">
        <title>Genomic of Agaribacillus aureum.</title>
        <authorList>
            <person name="Wang G."/>
        </authorList>
    </citation>
    <scope>NUCLEOTIDE SEQUENCE</scope>
    <source>
        <strain evidence="1">BMA12</strain>
    </source>
</reference>
<keyword evidence="2" id="KW-1185">Reference proteome</keyword>
<keyword evidence="1" id="KW-0255">Endonuclease</keyword>
<dbReference type="InterPro" id="IPR036691">
    <property type="entry name" value="Endo/exonu/phosph_ase_sf"/>
</dbReference>